<name>A0A0H2KJ56_9MICO</name>
<dbReference type="RefSeq" id="WP_047233896.1">
    <property type="nucleotide sequence ID" value="NZ_JNBQ01000028.1"/>
</dbReference>
<evidence type="ECO:0000313" key="4">
    <source>
        <dbReference type="EMBL" id="KLN33675.1"/>
    </source>
</evidence>
<accession>A0A0H2KJ56</accession>
<dbReference type="InterPro" id="IPR004378">
    <property type="entry name" value="F420H2_quin_Rdtase"/>
</dbReference>
<evidence type="ECO:0000256" key="2">
    <source>
        <dbReference type="ARBA" id="ARBA00049106"/>
    </source>
</evidence>
<evidence type="ECO:0000256" key="3">
    <source>
        <dbReference type="SAM" id="MobiDB-lite"/>
    </source>
</evidence>
<dbReference type="PATRIC" id="fig|264251.5.peg.3312"/>
<dbReference type="GO" id="GO:0070967">
    <property type="term" value="F:coenzyme F420 binding"/>
    <property type="evidence" value="ECO:0007669"/>
    <property type="project" value="TreeGrafter"/>
</dbReference>
<dbReference type="STRING" id="264251.FB00_16310"/>
<proteinExistence type="inferred from homology"/>
<dbReference type="GO" id="GO:0005886">
    <property type="term" value="C:plasma membrane"/>
    <property type="evidence" value="ECO:0007669"/>
    <property type="project" value="TreeGrafter"/>
</dbReference>
<dbReference type="NCBIfam" id="TIGR00026">
    <property type="entry name" value="hi_GC_TIGR00026"/>
    <property type="match status" value="1"/>
</dbReference>
<dbReference type="PANTHER" id="PTHR39428">
    <property type="entry name" value="F420H(2)-DEPENDENT QUINONE REDUCTASE RV1261C"/>
    <property type="match status" value="1"/>
</dbReference>
<evidence type="ECO:0000313" key="5">
    <source>
        <dbReference type="Proteomes" id="UP000035265"/>
    </source>
</evidence>
<protein>
    <submittedName>
        <fullName evidence="4">Nitroreductase</fullName>
    </submittedName>
</protein>
<feature type="compositionally biased region" description="Polar residues" evidence="3">
    <location>
        <begin position="21"/>
        <end position="34"/>
    </location>
</feature>
<dbReference type="PANTHER" id="PTHR39428:SF3">
    <property type="entry name" value="DEAZAFLAVIN-DEPENDENT NITROREDUCTASE"/>
    <property type="match status" value="1"/>
</dbReference>
<dbReference type="Pfam" id="PF04075">
    <property type="entry name" value="F420H2_quin_red"/>
    <property type="match status" value="1"/>
</dbReference>
<reference evidence="4 5" key="1">
    <citation type="submission" date="2014-05" db="EMBL/GenBank/DDBJ databases">
        <title>Cellulosimicrobium funkei U11 genome.</title>
        <authorList>
            <person name="Hu C."/>
            <person name="Gong Y."/>
            <person name="Wan W."/>
            <person name="Jiang M."/>
        </authorList>
    </citation>
    <scope>NUCLEOTIDE SEQUENCE [LARGE SCALE GENOMIC DNA]</scope>
    <source>
        <strain evidence="4 5">U11</strain>
    </source>
</reference>
<keyword evidence="5" id="KW-1185">Reference proteome</keyword>
<evidence type="ECO:0000256" key="1">
    <source>
        <dbReference type="ARBA" id="ARBA00008710"/>
    </source>
</evidence>
<sequence length="148" mass="16492">MPIDGEYAPSPSAWSRKQAESYESSGGTRSTTLNGMPVVVLTTLGRRTGKVRKTPLMRVEHDGAYAVVASLGGAPQHPVWYHNVLAHPQVELQDEAERHDYVAREVHGEEKALWWERAVAAYPPYADYQQKTSREIPVLVLERTAPDA</sequence>
<dbReference type="AlphaFoldDB" id="A0A0H2KJ56"/>
<gene>
    <name evidence="4" type="ORF">FB00_16310</name>
</gene>
<comment type="catalytic activity">
    <reaction evidence="2">
        <text>oxidized coenzyme F420-(gamma-L-Glu)(n) + a quinol + H(+) = reduced coenzyme F420-(gamma-L-Glu)(n) + a quinone</text>
        <dbReference type="Rhea" id="RHEA:39663"/>
        <dbReference type="Rhea" id="RHEA-COMP:12939"/>
        <dbReference type="Rhea" id="RHEA-COMP:14378"/>
        <dbReference type="ChEBI" id="CHEBI:15378"/>
        <dbReference type="ChEBI" id="CHEBI:24646"/>
        <dbReference type="ChEBI" id="CHEBI:132124"/>
        <dbReference type="ChEBI" id="CHEBI:133980"/>
        <dbReference type="ChEBI" id="CHEBI:139511"/>
    </reaction>
</comment>
<feature type="region of interest" description="Disordered" evidence="3">
    <location>
        <begin position="1"/>
        <end position="34"/>
    </location>
</feature>
<dbReference type="Proteomes" id="UP000035265">
    <property type="component" value="Unassembled WGS sequence"/>
</dbReference>
<dbReference type="InterPro" id="IPR012349">
    <property type="entry name" value="Split_barrel_FMN-bd"/>
</dbReference>
<dbReference type="EMBL" id="JNBQ01000028">
    <property type="protein sequence ID" value="KLN33675.1"/>
    <property type="molecule type" value="Genomic_DNA"/>
</dbReference>
<dbReference type="Gene3D" id="2.30.110.10">
    <property type="entry name" value="Electron Transport, Fmn-binding Protein, Chain A"/>
    <property type="match status" value="1"/>
</dbReference>
<dbReference type="GO" id="GO:0016491">
    <property type="term" value="F:oxidoreductase activity"/>
    <property type="evidence" value="ECO:0007669"/>
    <property type="project" value="InterPro"/>
</dbReference>
<organism evidence="4 5">
    <name type="scientific">Cellulosimicrobium funkei</name>
    <dbReference type="NCBI Taxonomy" id="264251"/>
    <lineage>
        <taxon>Bacteria</taxon>
        <taxon>Bacillati</taxon>
        <taxon>Actinomycetota</taxon>
        <taxon>Actinomycetes</taxon>
        <taxon>Micrococcales</taxon>
        <taxon>Promicromonosporaceae</taxon>
        <taxon>Cellulosimicrobium</taxon>
    </lineage>
</organism>
<comment type="caution">
    <text evidence="4">The sequence shown here is derived from an EMBL/GenBank/DDBJ whole genome shotgun (WGS) entry which is preliminary data.</text>
</comment>
<comment type="similarity">
    <text evidence="1">Belongs to the F420H(2)-dependent quinone reductase family.</text>
</comment>